<name>A0A284RT54_ARMOS</name>
<dbReference type="AlphaFoldDB" id="A0A284RT54"/>
<evidence type="ECO:0000313" key="1">
    <source>
        <dbReference type="EMBL" id="SJL11953.1"/>
    </source>
</evidence>
<accession>A0A284RT54</accession>
<evidence type="ECO:0000313" key="2">
    <source>
        <dbReference type="Proteomes" id="UP000219338"/>
    </source>
</evidence>
<gene>
    <name evidence="1" type="ORF">ARMOST_15367</name>
</gene>
<protein>
    <submittedName>
        <fullName evidence="1">Uncharacterized protein</fullName>
    </submittedName>
</protein>
<reference evidence="2" key="1">
    <citation type="journal article" date="2017" name="Nat. Ecol. Evol.">
        <title>Genome expansion and lineage-specific genetic innovations in the forest pathogenic fungi Armillaria.</title>
        <authorList>
            <person name="Sipos G."/>
            <person name="Prasanna A.N."/>
            <person name="Walter M.C."/>
            <person name="O'Connor E."/>
            <person name="Balint B."/>
            <person name="Krizsan K."/>
            <person name="Kiss B."/>
            <person name="Hess J."/>
            <person name="Varga T."/>
            <person name="Slot J."/>
            <person name="Riley R."/>
            <person name="Boka B."/>
            <person name="Rigling D."/>
            <person name="Barry K."/>
            <person name="Lee J."/>
            <person name="Mihaltcheva S."/>
            <person name="LaButti K."/>
            <person name="Lipzen A."/>
            <person name="Waldron R."/>
            <person name="Moloney N.M."/>
            <person name="Sperisen C."/>
            <person name="Kredics L."/>
            <person name="Vagvoelgyi C."/>
            <person name="Patrignani A."/>
            <person name="Fitzpatrick D."/>
            <person name="Nagy I."/>
            <person name="Doyle S."/>
            <person name="Anderson J.B."/>
            <person name="Grigoriev I.V."/>
            <person name="Gueldener U."/>
            <person name="Muensterkoetter M."/>
            <person name="Nagy L.G."/>
        </authorList>
    </citation>
    <scope>NUCLEOTIDE SEQUENCE [LARGE SCALE GENOMIC DNA]</scope>
    <source>
        <strain evidence="2">C18/9</strain>
    </source>
</reference>
<organism evidence="1 2">
    <name type="scientific">Armillaria ostoyae</name>
    <name type="common">Armillaria root rot fungus</name>
    <dbReference type="NCBI Taxonomy" id="47428"/>
    <lineage>
        <taxon>Eukaryota</taxon>
        <taxon>Fungi</taxon>
        <taxon>Dikarya</taxon>
        <taxon>Basidiomycota</taxon>
        <taxon>Agaricomycotina</taxon>
        <taxon>Agaricomycetes</taxon>
        <taxon>Agaricomycetidae</taxon>
        <taxon>Agaricales</taxon>
        <taxon>Marasmiineae</taxon>
        <taxon>Physalacriaceae</taxon>
        <taxon>Armillaria</taxon>
    </lineage>
</organism>
<sequence length="28" mass="3209">MSNSYFPLVSDLKLTVHINGVKHKTHLE</sequence>
<proteinExistence type="predicted"/>
<keyword evidence="2" id="KW-1185">Reference proteome</keyword>
<dbReference type="EMBL" id="FUEG01000015">
    <property type="protein sequence ID" value="SJL11953.1"/>
    <property type="molecule type" value="Genomic_DNA"/>
</dbReference>
<dbReference type="Proteomes" id="UP000219338">
    <property type="component" value="Unassembled WGS sequence"/>
</dbReference>